<gene>
    <name evidence="3" type="ORF">Afil01_21440</name>
</gene>
<comment type="caution">
    <text evidence="3">The sequence shown here is derived from an EMBL/GenBank/DDBJ whole genome shotgun (WGS) entry which is preliminary data.</text>
</comment>
<feature type="region of interest" description="Disordered" evidence="1">
    <location>
        <begin position="60"/>
        <end position="84"/>
    </location>
</feature>
<reference evidence="3" key="1">
    <citation type="submission" date="2023-03" db="EMBL/GenBank/DDBJ databases">
        <title>Actinorhabdospora filicis NBRC 111898.</title>
        <authorList>
            <person name="Ichikawa N."/>
            <person name="Sato H."/>
            <person name="Tonouchi N."/>
        </authorList>
    </citation>
    <scope>NUCLEOTIDE SEQUENCE</scope>
    <source>
        <strain evidence="3">NBRC 111898</strain>
    </source>
</reference>
<evidence type="ECO:0000256" key="1">
    <source>
        <dbReference type="SAM" id="MobiDB-lite"/>
    </source>
</evidence>
<keyword evidence="2" id="KW-0732">Signal</keyword>
<accession>A0A9W6SJZ0</accession>
<keyword evidence="4" id="KW-1185">Reference proteome</keyword>
<sequence>MRRARIIAVAVAALFTVLLSTAGTAQAEEPSYRGQFGMWITGFDADVAAANGYEIVTYPDGSQQSVPADPDDETREPSAVLHPNSTQVVHDEKWGDCGYSFIEGDQVAPHTIWLRSGFKVNGPAIGFQWTIELQDENGISYQGDGHGLPGTSDRWDRYWDDLNQYGWSTQDVVSPSWVQKADGSICVSYGPGIFWYVTY</sequence>
<name>A0A9W6SJZ0_9ACTN</name>
<evidence type="ECO:0008006" key="5">
    <source>
        <dbReference type="Google" id="ProtNLM"/>
    </source>
</evidence>
<proteinExistence type="predicted"/>
<dbReference type="EMBL" id="BSTX01000001">
    <property type="protein sequence ID" value="GLZ77337.1"/>
    <property type="molecule type" value="Genomic_DNA"/>
</dbReference>
<feature type="chain" id="PRO_5040762786" description="Secreted protein" evidence="2">
    <location>
        <begin position="28"/>
        <end position="199"/>
    </location>
</feature>
<protein>
    <recommendedName>
        <fullName evidence="5">Secreted protein</fullName>
    </recommendedName>
</protein>
<evidence type="ECO:0000313" key="3">
    <source>
        <dbReference type="EMBL" id="GLZ77337.1"/>
    </source>
</evidence>
<organism evidence="3 4">
    <name type="scientific">Actinorhabdospora filicis</name>
    <dbReference type="NCBI Taxonomy" id="1785913"/>
    <lineage>
        <taxon>Bacteria</taxon>
        <taxon>Bacillati</taxon>
        <taxon>Actinomycetota</taxon>
        <taxon>Actinomycetes</taxon>
        <taxon>Micromonosporales</taxon>
        <taxon>Micromonosporaceae</taxon>
        <taxon>Actinorhabdospora</taxon>
    </lineage>
</organism>
<evidence type="ECO:0000256" key="2">
    <source>
        <dbReference type="SAM" id="SignalP"/>
    </source>
</evidence>
<dbReference type="Proteomes" id="UP001165079">
    <property type="component" value="Unassembled WGS sequence"/>
</dbReference>
<dbReference type="AlphaFoldDB" id="A0A9W6SJZ0"/>
<feature type="signal peptide" evidence="2">
    <location>
        <begin position="1"/>
        <end position="27"/>
    </location>
</feature>
<evidence type="ECO:0000313" key="4">
    <source>
        <dbReference type="Proteomes" id="UP001165079"/>
    </source>
</evidence>
<dbReference type="RefSeq" id="WP_285662456.1">
    <property type="nucleotide sequence ID" value="NZ_BSTX01000001.1"/>
</dbReference>